<dbReference type="EMBL" id="LT907988">
    <property type="protein sequence ID" value="SOE52351.1"/>
    <property type="molecule type" value="Genomic_DNA"/>
</dbReference>
<accession>A0A1C3K5H2</accession>
<reference evidence="2 3" key="2">
    <citation type="submission" date="2017-08" db="EMBL/GenBank/DDBJ databases">
        <authorList>
            <person name="de Groot N.N."/>
        </authorList>
    </citation>
    <scope>NUCLEOTIDE SEQUENCE [LARGE SCALE GENOMIC DNA]</scope>
    <source>
        <strain evidence="2">Orrdi1</strain>
    </source>
</reference>
<evidence type="ECO:0000313" key="2">
    <source>
        <dbReference type="EMBL" id="SOE52351.1"/>
    </source>
</evidence>
<protein>
    <submittedName>
        <fullName evidence="1">Uncharacterized protein</fullName>
    </submittedName>
</protein>
<gene>
    <name evidence="1" type="ORF">ODI_00881</name>
    <name evidence="2" type="ORF">ODI_R4102</name>
</gene>
<dbReference type="Proteomes" id="UP000078558">
    <property type="component" value="Chromosome I"/>
</dbReference>
<proteinExistence type="predicted"/>
<organism evidence="1 3">
    <name type="scientific">Orrella dioscoreae</name>
    <dbReference type="NCBI Taxonomy" id="1851544"/>
    <lineage>
        <taxon>Bacteria</taxon>
        <taxon>Pseudomonadati</taxon>
        <taxon>Pseudomonadota</taxon>
        <taxon>Betaproteobacteria</taxon>
        <taxon>Burkholderiales</taxon>
        <taxon>Alcaligenaceae</taxon>
        <taxon>Orrella</taxon>
    </lineage>
</organism>
<reference evidence="1 3" key="1">
    <citation type="submission" date="2016-06" db="EMBL/GenBank/DDBJ databases">
        <authorList>
            <person name="Kjaerup R.B."/>
            <person name="Dalgaard T.S."/>
            <person name="Juul-Madsen H.R."/>
        </authorList>
    </citation>
    <scope>NUCLEOTIDE SEQUENCE [LARGE SCALE GENOMIC DNA]</scope>
    <source>
        <strain evidence="1">Orrdi1</strain>
    </source>
</reference>
<dbReference type="RefSeq" id="WP_067757129.1">
    <property type="nucleotide sequence ID" value="NZ_LT907988.1"/>
</dbReference>
<sequence>MTLQKYIDKLSWTSTPARQGEARIVLRYSAGRAAKGHAREGVEDLQDTFDSLVALAGRGLLGMQGLVATVAAPAGDLLEVRLAAESLPHDLLVIALRLVISANDNDPADFQMLLNALDGDMKAALEAYGGTNFEEEVAEVSLSVAGVTSSGVFDPFHLGGAPGALRHVRRLIVQDAAPDMPDADTEDHLLRLSGMRAFLPLGVQPKYEPGEEAYFPQGDDLVIDRVSIEAASLHAILSMLAPGRAHTLREDD</sequence>
<evidence type="ECO:0000313" key="1">
    <source>
        <dbReference type="EMBL" id="SBT26756.1"/>
    </source>
</evidence>
<dbReference type="KEGG" id="odi:ODI_R4102"/>
<keyword evidence="3" id="KW-1185">Reference proteome</keyword>
<evidence type="ECO:0000313" key="3">
    <source>
        <dbReference type="Proteomes" id="UP000078558"/>
    </source>
</evidence>
<name>A0A1C3K5H2_9BURK</name>
<dbReference type="EMBL" id="FLRC01000044">
    <property type="protein sequence ID" value="SBT26756.1"/>
    <property type="molecule type" value="Genomic_DNA"/>
</dbReference>
<dbReference type="OrthoDB" id="9256248at2"/>
<dbReference type="AlphaFoldDB" id="A0A1C3K5H2"/>